<dbReference type="GO" id="GO:0004853">
    <property type="term" value="F:uroporphyrinogen decarboxylase activity"/>
    <property type="evidence" value="ECO:0007669"/>
    <property type="project" value="InterPro"/>
</dbReference>
<organism evidence="2">
    <name type="scientific">Christensenella massiliensis</name>
    <dbReference type="NCBI Taxonomy" id="1805714"/>
    <lineage>
        <taxon>Bacteria</taxon>
        <taxon>Bacillati</taxon>
        <taxon>Bacillota</taxon>
        <taxon>Clostridia</taxon>
        <taxon>Christensenellales</taxon>
        <taxon>Christensenellaceae</taxon>
        <taxon>Christensenella</taxon>
    </lineage>
</organism>
<dbReference type="Gene3D" id="3.20.20.210">
    <property type="match status" value="1"/>
</dbReference>
<reference evidence="2" key="1">
    <citation type="submission" date="2023-02" db="EMBL/GenBank/DDBJ databases">
        <title>Gut commensal Christensenella minuta modulates host metabolism via a new class of secondary bile acids.</title>
        <authorList>
            <person name="Liu C."/>
        </authorList>
    </citation>
    <scope>NUCLEOTIDE SEQUENCE</scope>
    <source>
        <strain evidence="2">CA70</strain>
    </source>
</reference>
<dbReference type="InterPro" id="IPR038071">
    <property type="entry name" value="UROD/MetE-like_sf"/>
</dbReference>
<dbReference type="InterPro" id="IPR052024">
    <property type="entry name" value="Methanogen_methyltrans"/>
</dbReference>
<dbReference type="SUPFAM" id="SSF51726">
    <property type="entry name" value="UROD/MetE-like"/>
    <property type="match status" value="1"/>
</dbReference>
<dbReference type="RefSeq" id="WP_353423278.1">
    <property type="nucleotide sequence ID" value="NZ_CP117826.1"/>
</dbReference>
<sequence length="333" mass="38581">MTYRENVIEAIKHKETEHTPWAFEITSDFARLYKEKYPCADVEQDLGSHIMFGKYKKIKWLTPTLYEDAFGVRWQLGNDGGDIGIPVNAPVGIDGIEDYAFPPVDTALLREGLDAMREDTERFRMFRMTYFLYERAWALMGMEELLVNMALEEKKVMRLFERIAEYQMGLLDEVLGEEFEGVYFGDDYGRQKGLIMGPEMWRKFIKPFAAEIFRKVKEKGKYVLLHSCGDIEDIFPDLIEIGVDVYNTVQPEIYDLRKIKREYGKNIVFWGAVSTQQFLPYKTAEEVYEKSVETVKILGEGGGYLFSPTHAVTPDIPVENIRAMLEAVKSVTW</sequence>
<dbReference type="AlphaFoldDB" id="A0AAU8A800"/>
<protein>
    <submittedName>
        <fullName evidence="2">Uroporphyrinogen decarboxylase family protein</fullName>
    </submittedName>
</protein>
<proteinExistence type="predicted"/>
<dbReference type="PANTHER" id="PTHR47099">
    <property type="entry name" value="METHYLCOBAMIDE:COM METHYLTRANSFERASE MTBA"/>
    <property type="match status" value="1"/>
</dbReference>
<dbReference type="InterPro" id="IPR000257">
    <property type="entry name" value="Uroporphyrinogen_deCOase"/>
</dbReference>
<dbReference type="EMBL" id="CP117826">
    <property type="protein sequence ID" value="XCC61971.1"/>
    <property type="molecule type" value="Genomic_DNA"/>
</dbReference>
<feature type="domain" description="Uroporphyrinogen decarboxylase (URO-D)" evidence="1">
    <location>
        <begin position="139"/>
        <end position="330"/>
    </location>
</feature>
<name>A0AAU8A800_9FIRM</name>
<dbReference type="Pfam" id="PF01208">
    <property type="entry name" value="URO-D"/>
    <property type="match status" value="1"/>
</dbReference>
<dbReference type="PANTHER" id="PTHR47099:SF1">
    <property type="entry name" value="METHYLCOBAMIDE:COM METHYLTRANSFERASE MTBA"/>
    <property type="match status" value="1"/>
</dbReference>
<evidence type="ECO:0000313" key="2">
    <source>
        <dbReference type="EMBL" id="XCC61971.1"/>
    </source>
</evidence>
<dbReference type="GO" id="GO:0006779">
    <property type="term" value="P:porphyrin-containing compound biosynthetic process"/>
    <property type="evidence" value="ECO:0007669"/>
    <property type="project" value="InterPro"/>
</dbReference>
<gene>
    <name evidence="2" type="ORF">PUP29_10630</name>
</gene>
<accession>A0AAU8A800</accession>
<evidence type="ECO:0000259" key="1">
    <source>
        <dbReference type="Pfam" id="PF01208"/>
    </source>
</evidence>